<feature type="binding site" evidence="6">
    <location>
        <position position="112"/>
    </location>
    <ligand>
        <name>S-adenosyl-L-methionine</name>
        <dbReference type="ChEBI" id="CHEBI:59789"/>
    </ligand>
</feature>
<evidence type="ECO:0000256" key="1">
    <source>
        <dbReference type="ARBA" id="ARBA00010396"/>
    </source>
</evidence>
<dbReference type="SUPFAM" id="SSF53335">
    <property type="entry name" value="S-adenosyl-L-methionine-dependent methyltransferases"/>
    <property type="match status" value="1"/>
</dbReference>
<comment type="catalytic activity">
    <reaction evidence="6">
        <text>cytidine(1402) in 16S rRNA + S-adenosyl-L-methionine = N(4)-methylcytidine(1402) in 16S rRNA + S-adenosyl-L-homocysteine + H(+)</text>
        <dbReference type="Rhea" id="RHEA:42928"/>
        <dbReference type="Rhea" id="RHEA-COMP:10286"/>
        <dbReference type="Rhea" id="RHEA-COMP:10287"/>
        <dbReference type="ChEBI" id="CHEBI:15378"/>
        <dbReference type="ChEBI" id="CHEBI:57856"/>
        <dbReference type="ChEBI" id="CHEBI:59789"/>
        <dbReference type="ChEBI" id="CHEBI:74506"/>
        <dbReference type="ChEBI" id="CHEBI:82748"/>
        <dbReference type="EC" id="2.1.1.199"/>
    </reaction>
</comment>
<evidence type="ECO:0000256" key="6">
    <source>
        <dbReference type="HAMAP-Rule" id="MF_01007"/>
    </source>
</evidence>
<evidence type="ECO:0000256" key="3">
    <source>
        <dbReference type="ARBA" id="ARBA00022603"/>
    </source>
</evidence>
<reference evidence="8" key="1">
    <citation type="journal article" date="2005" name="Environ. Microbiol.">
        <title>Genetic and functional properties of uncultivated thermophilic crenarchaeotes from a subsurface gold mine as revealed by analysis of genome fragments.</title>
        <authorList>
            <person name="Nunoura T."/>
            <person name="Hirayama H."/>
            <person name="Takami H."/>
            <person name="Oida H."/>
            <person name="Nishi S."/>
            <person name="Shimamura S."/>
            <person name="Suzuki Y."/>
            <person name="Inagaki F."/>
            <person name="Takai K."/>
            <person name="Nealson K.H."/>
            <person name="Horikoshi K."/>
        </authorList>
    </citation>
    <scope>NUCLEOTIDE SEQUENCE</scope>
</reference>
<evidence type="ECO:0000256" key="5">
    <source>
        <dbReference type="ARBA" id="ARBA00022691"/>
    </source>
</evidence>
<dbReference type="Pfam" id="PF01795">
    <property type="entry name" value="Methyltransf_5"/>
    <property type="match status" value="1"/>
</dbReference>
<feature type="region of interest" description="Disordered" evidence="7">
    <location>
        <begin position="269"/>
        <end position="312"/>
    </location>
</feature>
<dbReference type="PANTHER" id="PTHR11265:SF0">
    <property type="entry name" value="12S RRNA N4-METHYLCYTIDINE METHYLTRANSFERASE"/>
    <property type="match status" value="1"/>
</dbReference>
<dbReference type="EC" id="2.1.1.199" evidence="6"/>
<keyword evidence="5 6" id="KW-0949">S-adenosyl-L-methionine</keyword>
<feature type="binding site" evidence="6">
    <location>
        <position position="93"/>
    </location>
    <ligand>
        <name>S-adenosyl-L-methionine</name>
        <dbReference type="ChEBI" id="CHEBI:59789"/>
    </ligand>
</feature>
<proteinExistence type="inferred from homology"/>
<sequence length="312" mass="34628">MTGGKLPMAEHLYHEPVMVRETLTLLLTDPDGIYLDGTLGGGGHAAAILSGLREGKLIGFDRDPDAIAACRGAFGEELARGERSRVELVHGSYVLACSREDLRGRVQGILLDLGVSSHQLDEPSRGFSYRFDAPLDLRFGGDSSDEPSAAELLASLDEQEIADILYRYGEERSSRHIARAIVTARRHAPIRTTGQLRAIVERCVHPRQRTDALSRVFQALRIAVNRELEELETFLSCVPTLLCRGGRIVVITYHSLEDRIVKHALREMAGKGQSRQPPLLHVLTPKPLRPQPEEVARNRRSRSAKLRAAERI</sequence>
<protein>
    <recommendedName>
        <fullName evidence="6">Ribosomal RNA small subunit methyltransferase H</fullName>
        <ecNumber evidence="6">2.1.1.199</ecNumber>
    </recommendedName>
    <alternativeName>
        <fullName evidence="6">16S rRNA m(4)C1402 methyltransferase</fullName>
    </alternativeName>
    <alternativeName>
        <fullName evidence="6">rRNA (cytosine-N(4)-)-methyltransferase RsmH</fullName>
    </alternativeName>
</protein>
<comment type="function">
    <text evidence="6">Specifically methylates the N4 position of cytidine in position 1402 (C1402) of 16S rRNA.</text>
</comment>
<dbReference type="SUPFAM" id="SSF81799">
    <property type="entry name" value="Putative methyltransferase TM0872, insert domain"/>
    <property type="match status" value="1"/>
</dbReference>
<dbReference type="InterPro" id="IPR029063">
    <property type="entry name" value="SAM-dependent_MTases_sf"/>
</dbReference>
<dbReference type="HAMAP" id="MF_01007">
    <property type="entry name" value="16SrRNA_methyltr_H"/>
    <property type="match status" value="1"/>
</dbReference>
<feature type="binding site" evidence="6">
    <location>
        <position position="61"/>
    </location>
    <ligand>
        <name>S-adenosyl-L-methionine</name>
        <dbReference type="ChEBI" id="CHEBI:59789"/>
    </ligand>
</feature>
<accession>H5S8M3</accession>
<dbReference type="GO" id="GO:0005737">
    <property type="term" value="C:cytoplasm"/>
    <property type="evidence" value="ECO:0007669"/>
    <property type="project" value="UniProtKB-SubCell"/>
</dbReference>
<dbReference type="Gene3D" id="1.10.150.170">
    <property type="entry name" value="Putative methyltransferase TM0872, insert domain"/>
    <property type="match status" value="1"/>
</dbReference>
<comment type="subcellular location">
    <subcellularLocation>
        <location evidence="6">Cytoplasm</location>
    </subcellularLocation>
</comment>
<name>H5S8M3_9BACT</name>
<feature type="binding site" evidence="6">
    <location>
        <position position="119"/>
    </location>
    <ligand>
        <name>S-adenosyl-L-methionine</name>
        <dbReference type="ChEBI" id="CHEBI:59789"/>
    </ligand>
</feature>
<feature type="binding site" evidence="6">
    <location>
        <begin position="42"/>
        <end position="44"/>
    </location>
    <ligand>
        <name>S-adenosyl-L-methionine</name>
        <dbReference type="ChEBI" id="CHEBI:59789"/>
    </ligand>
</feature>
<dbReference type="InterPro" id="IPR002903">
    <property type="entry name" value="RsmH"/>
</dbReference>
<dbReference type="NCBIfam" id="TIGR00006">
    <property type="entry name" value="16S rRNA (cytosine(1402)-N(4))-methyltransferase RsmH"/>
    <property type="match status" value="1"/>
</dbReference>
<evidence type="ECO:0000256" key="2">
    <source>
        <dbReference type="ARBA" id="ARBA00022552"/>
    </source>
</evidence>
<gene>
    <name evidence="6" type="primary">rsmH</name>
    <name evidence="8" type="ORF">HGMM_F01E03C10</name>
</gene>
<dbReference type="Gene3D" id="3.40.50.150">
    <property type="entry name" value="Vaccinia Virus protein VP39"/>
    <property type="match status" value="1"/>
</dbReference>
<keyword evidence="6" id="KW-0963">Cytoplasm</keyword>
<comment type="similarity">
    <text evidence="1 6">Belongs to the methyltransferase superfamily. RsmH family.</text>
</comment>
<dbReference type="EMBL" id="AP011630">
    <property type="protein sequence ID" value="BAL52509.1"/>
    <property type="molecule type" value="Genomic_DNA"/>
</dbReference>
<evidence type="ECO:0000256" key="4">
    <source>
        <dbReference type="ARBA" id="ARBA00022679"/>
    </source>
</evidence>
<dbReference type="PANTHER" id="PTHR11265">
    <property type="entry name" value="S-ADENOSYL-METHYLTRANSFERASE MRAW"/>
    <property type="match status" value="1"/>
</dbReference>
<evidence type="ECO:0000256" key="7">
    <source>
        <dbReference type="SAM" id="MobiDB-lite"/>
    </source>
</evidence>
<keyword evidence="3 6" id="KW-0489">Methyltransferase</keyword>
<dbReference type="GO" id="GO:0071424">
    <property type="term" value="F:rRNA (cytosine-N4-)-methyltransferase activity"/>
    <property type="evidence" value="ECO:0007669"/>
    <property type="project" value="UniProtKB-UniRule"/>
</dbReference>
<dbReference type="PIRSF" id="PIRSF004486">
    <property type="entry name" value="MraW"/>
    <property type="match status" value="1"/>
</dbReference>
<dbReference type="AlphaFoldDB" id="H5S8M3"/>
<organism evidence="8">
    <name type="scientific">uncultured Bacteroidota bacterium</name>
    <dbReference type="NCBI Taxonomy" id="152509"/>
    <lineage>
        <taxon>Bacteria</taxon>
        <taxon>Pseudomonadati</taxon>
        <taxon>Bacteroidota</taxon>
        <taxon>environmental samples</taxon>
    </lineage>
</organism>
<dbReference type="GO" id="GO:0070475">
    <property type="term" value="P:rRNA base methylation"/>
    <property type="evidence" value="ECO:0007669"/>
    <property type="project" value="UniProtKB-UniRule"/>
</dbReference>
<evidence type="ECO:0000313" key="8">
    <source>
        <dbReference type="EMBL" id="BAL52509.1"/>
    </source>
</evidence>
<keyword evidence="2 6" id="KW-0698">rRNA processing</keyword>
<reference evidence="8" key="2">
    <citation type="journal article" date="2012" name="PLoS ONE">
        <title>A Deeply Branching Thermophilic Bacterium with an Ancient Acetyl-CoA Pathway Dominates a Subsurface Ecosystem.</title>
        <authorList>
            <person name="Takami H."/>
            <person name="Noguchi H."/>
            <person name="Takaki Y."/>
            <person name="Uchiyama I."/>
            <person name="Toyoda A."/>
            <person name="Nishi S."/>
            <person name="Chee G.-J."/>
            <person name="Arai W."/>
            <person name="Nunoura T."/>
            <person name="Itoh T."/>
            <person name="Hattori M."/>
            <person name="Takai K."/>
        </authorList>
    </citation>
    <scope>NUCLEOTIDE SEQUENCE</scope>
</reference>
<keyword evidence="4 6" id="KW-0808">Transferase</keyword>
<dbReference type="InterPro" id="IPR023397">
    <property type="entry name" value="SAM-dep_MeTrfase_MraW_recog"/>
</dbReference>